<dbReference type="Pfam" id="PF22494">
    <property type="entry name" value="choice_anch_I"/>
    <property type="match status" value="1"/>
</dbReference>
<dbReference type="EMBL" id="JADEWC010000006">
    <property type="protein sequence ID" value="MBE9221895.1"/>
    <property type="molecule type" value="Genomic_DNA"/>
</dbReference>
<feature type="domain" description="5'-Nucleotidase C-terminal" evidence="2">
    <location>
        <begin position="885"/>
        <end position="1097"/>
    </location>
</feature>
<dbReference type="Pfam" id="PF13448">
    <property type="entry name" value="DUF4114"/>
    <property type="match status" value="1"/>
</dbReference>
<dbReference type="SUPFAM" id="SSF51004">
    <property type="entry name" value="C-terminal (heme d1) domain of cytochrome cd1-nitrite reductase"/>
    <property type="match status" value="1"/>
</dbReference>
<keyword evidence="6" id="KW-1185">Reference proteome</keyword>
<dbReference type="Gene3D" id="2.130.10.10">
    <property type="entry name" value="YVTN repeat-like/Quinoprotein amine dehydrogenase"/>
    <property type="match status" value="1"/>
</dbReference>
<accession>A0ABR9V1X9</accession>
<proteinExistence type="predicted"/>
<feature type="region of interest" description="Disordered" evidence="1">
    <location>
        <begin position="391"/>
        <end position="413"/>
    </location>
</feature>
<dbReference type="SUPFAM" id="SSF56300">
    <property type="entry name" value="Metallo-dependent phosphatases"/>
    <property type="match status" value="1"/>
</dbReference>
<dbReference type="InterPro" id="IPR036907">
    <property type="entry name" value="5'-Nucleotdase_C_sf"/>
</dbReference>
<feature type="compositionally biased region" description="Gly residues" evidence="1">
    <location>
        <begin position="1171"/>
        <end position="1181"/>
    </location>
</feature>
<dbReference type="InterPro" id="IPR008334">
    <property type="entry name" value="5'-Nucleotdase_C"/>
</dbReference>
<feature type="region of interest" description="Disordered" evidence="1">
    <location>
        <begin position="1167"/>
        <end position="1187"/>
    </location>
</feature>
<dbReference type="InterPro" id="IPR011048">
    <property type="entry name" value="Haem_d1_sf"/>
</dbReference>
<evidence type="ECO:0000259" key="3">
    <source>
        <dbReference type="Pfam" id="PF13448"/>
    </source>
</evidence>
<dbReference type="InterPro" id="IPR006179">
    <property type="entry name" value="5_nucleotidase/apyrase"/>
</dbReference>
<dbReference type="Gene3D" id="3.90.780.10">
    <property type="entry name" value="5'-Nucleotidase, C-terminal domain"/>
    <property type="match status" value="1"/>
</dbReference>
<comment type="caution">
    <text evidence="5">The sequence shown here is derived from an EMBL/GenBank/DDBJ whole genome shotgun (WGS) entry which is preliminary data.</text>
</comment>
<dbReference type="PANTHER" id="PTHR46928:SF1">
    <property type="entry name" value="MESENCHYME-SPECIFIC CELL SURFACE GLYCOPROTEIN"/>
    <property type="match status" value="1"/>
</dbReference>
<evidence type="ECO:0000259" key="2">
    <source>
        <dbReference type="Pfam" id="PF02872"/>
    </source>
</evidence>
<evidence type="ECO:0000313" key="5">
    <source>
        <dbReference type="EMBL" id="MBE9221895.1"/>
    </source>
</evidence>
<dbReference type="Proteomes" id="UP000654604">
    <property type="component" value="Unassembled WGS sequence"/>
</dbReference>
<dbReference type="Pfam" id="PF02872">
    <property type="entry name" value="5_nucleotid_C"/>
    <property type="match status" value="1"/>
</dbReference>
<organism evidence="5 6">
    <name type="scientific">Cyanobacterium stanieri LEGE 03274</name>
    <dbReference type="NCBI Taxonomy" id="1828756"/>
    <lineage>
        <taxon>Bacteria</taxon>
        <taxon>Bacillati</taxon>
        <taxon>Cyanobacteriota</taxon>
        <taxon>Cyanophyceae</taxon>
        <taxon>Oscillatoriophycideae</taxon>
        <taxon>Chroococcales</taxon>
        <taxon>Geminocystaceae</taxon>
        <taxon>Cyanobacterium</taxon>
    </lineage>
</organism>
<reference evidence="5 6" key="1">
    <citation type="submission" date="2020-10" db="EMBL/GenBank/DDBJ databases">
        <authorList>
            <person name="Castelo-Branco R."/>
            <person name="Eusebio N."/>
            <person name="Adriana R."/>
            <person name="Vieira A."/>
            <person name="Brugerolle De Fraissinette N."/>
            <person name="Rezende De Castro R."/>
            <person name="Schneider M.P."/>
            <person name="Vasconcelos V."/>
            <person name="Leao P.N."/>
        </authorList>
    </citation>
    <scope>NUCLEOTIDE SEQUENCE [LARGE SCALE GENOMIC DNA]</scope>
    <source>
        <strain evidence="5 6">LEGE 03274</strain>
    </source>
</reference>
<feature type="domain" description="Choice-of-anchor I" evidence="4">
    <location>
        <begin position="19"/>
        <end position="509"/>
    </location>
</feature>
<dbReference type="SUPFAM" id="SSF55816">
    <property type="entry name" value="5'-nucleotidase (syn. UDP-sugar hydrolase), C-terminal domain"/>
    <property type="match status" value="1"/>
</dbReference>
<evidence type="ECO:0000313" key="6">
    <source>
        <dbReference type="Proteomes" id="UP000654604"/>
    </source>
</evidence>
<dbReference type="NCBIfam" id="NF038117">
    <property type="entry name" value="choice_anch_I"/>
    <property type="match status" value="1"/>
</dbReference>
<dbReference type="InterPro" id="IPR029052">
    <property type="entry name" value="Metallo-depent_PP-like"/>
</dbReference>
<dbReference type="InterPro" id="IPR025193">
    <property type="entry name" value="DUF4114"/>
</dbReference>
<evidence type="ECO:0000256" key="1">
    <source>
        <dbReference type="SAM" id="MobiDB-lite"/>
    </source>
</evidence>
<protein>
    <submittedName>
        <fullName evidence="5">Choice-of-anchor I family protein</fullName>
    </submittedName>
</protein>
<dbReference type="PANTHER" id="PTHR46928">
    <property type="entry name" value="MESENCHYME-SPECIFIC CELL SURFACE GLYCOPROTEIN"/>
    <property type="match status" value="1"/>
</dbReference>
<feature type="compositionally biased region" description="Basic and acidic residues" evidence="1">
    <location>
        <begin position="399"/>
        <end position="409"/>
    </location>
</feature>
<dbReference type="PRINTS" id="PR01607">
    <property type="entry name" value="APYRASEFAMLY"/>
</dbReference>
<evidence type="ECO:0000259" key="4">
    <source>
        <dbReference type="Pfam" id="PF22494"/>
    </source>
</evidence>
<dbReference type="InterPro" id="IPR015943">
    <property type="entry name" value="WD40/YVTN_repeat-like_dom_sf"/>
</dbReference>
<name>A0ABR9V1X9_9CHRO</name>
<gene>
    <name evidence="5" type="ORF">IQ215_04215</name>
</gene>
<feature type="domain" description="DUF4114" evidence="3">
    <location>
        <begin position="1330"/>
        <end position="1404"/>
    </location>
</feature>
<dbReference type="InterPro" id="IPR052956">
    <property type="entry name" value="Mesenchyme-surface_protein"/>
</dbReference>
<dbReference type="InterPro" id="IPR055188">
    <property type="entry name" value="Choice_anch_I"/>
</dbReference>
<sequence length="1408" mass="150280">MSINLNLLGTYNTGFFDESAAEIPAYDPDNQILFIVNAQSVTVDVIDLSAPTNPIKLGEIDVSALGGVANSVAIKDGIVAIALEANTKTDPGSVVFFDSNSDFSNPVTPLNTVTVGALPDMLTFTPDGTKILVANEGEPNDYNTDASIDPEGSISIIDISNGVLNATVTTADFNAFDAQKDSLIAQGVRIFGPNATVSQDLEPEYITVSADSTTAYVALQENNALAVVDIASSTVTNIIPLGFKDHSLAGNELDASNRDDAINIRNWPVKGMFQPDAIASYTVNGMNYIVTANEGDARDYDNFSEEARVGDLNLDPTVFPNAAVLQENSELGRLNITTTLGDADDDGDYEEIYAYGARSFSIWDESGNLVFDSGSQFENIVAQQIPAYFNSNNDDNDSFDSRSDDKGPEPEGVVIGEIDGTPYAFIGLERVGGIMVYDISDPTDAQFVQYINNRDFTVDAQLEDGSSNPAAGDLGPEGLVFISADDSPNGVPLLVVSNEVSGSTSVYEIEPKTFTLQILHASDQEAGIPALQDAIGFSAVMNALDAGYENTLKLTSGDLFIAGPFFNASLDIYGQLGIADILVQNALGWDAAAVGNHEFDAGPGAFYNAIDSNPFIQGVGIDPETGYEGALFPYLATNLDYSTDSSDLKDLVVESGEAPQPNSLTESVVIDVNGEEVGIIGAVVPYLPQIANIGGITMLTDPTSRDIEVNAQLLADNIQPFVDELVNQGINKIVLMTHSQQFEIEQALATKLTDVDIIMGGGSNRVMANDDDILRQDETQVAPELLQPYPQVFQDAEGNDVYLVNTGGNYRYLGQLIIDFDSEGQIIEIGDDSGTFATDIAGVDRLYEEDITTFEQVRNVANQDLVAVVDNVGDFINSQDGTIFGNTEVYLNGLRTSVRAEETNLGNLTADANLWYAEQYGFDIDISVKNGGGIRDQIGVSFIEGGTNELVQLPPQANPAVGKEEGDVSRLDIANSLRFDNKLSVADISAQGIKDLAEHFVAQWVEGSTSGQFGQIGGFSFSFDPDNTAIQFTRDDNGDATGVAVAGERIRNLVLDREDGTQEAIVVNGDLVVDPNSTYKMAILDFLATGGDGYPAFYFENVVTLDSLTVDNLPSNSDLPIGGEQDALAEYLAEFHPDADRAFNQADTPIEEDTRIQNLNFREDSLINSSGSGGGGGGNNNQGGNNVDDNVSFTIQEVGNGEGIIVNLSQNPQNVFVRVEDNILNRTDASFHNIIGLYQVQNVNGSIFDTFDSNNNGSTNDLLNPGDEGYAFTAISNAVNNFNLELGANGDPNKNTNADDFGDALLQGGRIYAPFIITNGGNLIPDGGNIGDAINAFLELNPSNVAATLENFDTEIVAYFSYLGANPDNSAHIRSLGNNIFGFEDLPGNLGVSDSDFNDAVVRFTPVV</sequence>
<dbReference type="RefSeq" id="WP_193800076.1">
    <property type="nucleotide sequence ID" value="NZ_JADEWC010000006.1"/>
</dbReference>
<dbReference type="Gene3D" id="3.60.21.10">
    <property type="match status" value="1"/>
</dbReference>